<proteinExistence type="predicted"/>
<dbReference type="AlphaFoldDB" id="A0A4Q9DPZ3"/>
<organism evidence="2 3">
    <name type="scientific">Paenibacillus thalictri</name>
    <dbReference type="NCBI Taxonomy" id="2527873"/>
    <lineage>
        <taxon>Bacteria</taxon>
        <taxon>Bacillati</taxon>
        <taxon>Bacillota</taxon>
        <taxon>Bacilli</taxon>
        <taxon>Bacillales</taxon>
        <taxon>Paenibacillaceae</taxon>
        <taxon>Paenibacillus</taxon>
    </lineage>
</organism>
<dbReference type="OrthoDB" id="2632022at2"/>
<gene>
    <name evidence="2" type="ORF">EYB31_23285</name>
</gene>
<reference evidence="2 3" key="1">
    <citation type="submission" date="2019-02" db="EMBL/GenBank/DDBJ databases">
        <title>Paenibacillus sp. nov., isolated from surface-sterilized tissue of Thalictrum simplex L.</title>
        <authorList>
            <person name="Tuo L."/>
        </authorList>
    </citation>
    <scope>NUCLEOTIDE SEQUENCE [LARGE SCALE GENOMIC DNA]</scope>
    <source>
        <strain evidence="2 3">N2SHLJ1</strain>
    </source>
</reference>
<dbReference type="RefSeq" id="WP_131015823.1">
    <property type="nucleotide sequence ID" value="NZ_SIRE01000017.1"/>
</dbReference>
<evidence type="ECO:0000256" key="1">
    <source>
        <dbReference type="SAM" id="Coils"/>
    </source>
</evidence>
<keyword evidence="3" id="KW-1185">Reference proteome</keyword>
<name>A0A4Q9DPZ3_9BACL</name>
<protein>
    <submittedName>
        <fullName evidence="2">Uncharacterized protein</fullName>
    </submittedName>
</protein>
<keyword evidence="1" id="KW-0175">Coiled coil</keyword>
<feature type="coiled-coil region" evidence="1">
    <location>
        <begin position="16"/>
        <end position="57"/>
    </location>
</feature>
<dbReference type="Proteomes" id="UP000293142">
    <property type="component" value="Unassembled WGS sequence"/>
</dbReference>
<dbReference type="EMBL" id="SIRE01000017">
    <property type="protein sequence ID" value="TBL75335.1"/>
    <property type="molecule type" value="Genomic_DNA"/>
</dbReference>
<sequence length="73" mass="7994">MEEQSRPPGEGLADSLKRLIAAAGALNDEAANMIQEVERLSAENIRLKAELGRLRARNKSGSMSTKLREALME</sequence>
<accession>A0A4Q9DPZ3</accession>
<evidence type="ECO:0000313" key="3">
    <source>
        <dbReference type="Proteomes" id="UP000293142"/>
    </source>
</evidence>
<comment type="caution">
    <text evidence="2">The sequence shown here is derived from an EMBL/GenBank/DDBJ whole genome shotgun (WGS) entry which is preliminary data.</text>
</comment>
<evidence type="ECO:0000313" key="2">
    <source>
        <dbReference type="EMBL" id="TBL75335.1"/>
    </source>
</evidence>